<evidence type="ECO:0000313" key="1">
    <source>
        <dbReference type="EMBL" id="MBB5065661.1"/>
    </source>
</evidence>
<comment type="caution">
    <text evidence="1">The sequence shown here is derived from an EMBL/GenBank/DDBJ whole genome shotgun (WGS) entry which is preliminary data.</text>
</comment>
<organism evidence="1 2">
    <name type="scientific">Granulicella mallensis</name>
    <dbReference type="NCBI Taxonomy" id="940614"/>
    <lineage>
        <taxon>Bacteria</taxon>
        <taxon>Pseudomonadati</taxon>
        <taxon>Acidobacteriota</taxon>
        <taxon>Terriglobia</taxon>
        <taxon>Terriglobales</taxon>
        <taxon>Acidobacteriaceae</taxon>
        <taxon>Granulicella</taxon>
    </lineage>
</organism>
<dbReference type="Proteomes" id="UP000584867">
    <property type="component" value="Unassembled WGS sequence"/>
</dbReference>
<dbReference type="AlphaFoldDB" id="A0A7W7ZT78"/>
<protein>
    <submittedName>
        <fullName evidence="1">Uncharacterized protein</fullName>
    </submittedName>
</protein>
<name>A0A7W7ZT78_9BACT</name>
<gene>
    <name evidence="1" type="ORF">HDF15_004030</name>
</gene>
<accession>A0A7W7ZT78</accession>
<evidence type="ECO:0000313" key="2">
    <source>
        <dbReference type="Proteomes" id="UP000584867"/>
    </source>
</evidence>
<dbReference type="EMBL" id="JACHIO010000018">
    <property type="protein sequence ID" value="MBB5065661.1"/>
    <property type="molecule type" value="Genomic_DNA"/>
</dbReference>
<reference evidence="1 2" key="1">
    <citation type="submission" date="2020-08" db="EMBL/GenBank/DDBJ databases">
        <title>Genomic Encyclopedia of Type Strains, Phase IV (KMG-V): Genome sequencing to study the core and pangenomes of soil and plant-associated prokaryotes.</title>
        <authorList>
            <person name="Whitman W."/>
        </authorList>
    </citation>
    <scope>NUCLEOTIDE SEQUENCE [LARGE SCALE GENOMIC DNA]</scope>
    <source>
        <strain evidence="1 2">X5P3</strain>
    </source>
</reference>
<proteinExistence type="predicted"/>
<sequence length="44" mass="4932">MLLIFNDSFTITRNERTDMPATEYEVTIGWKIEAGSGPLNSAQL</sequence>